<feature type="compositionally biased region" description="Low complexity" evidence="1">
    <location>
        <begin position="36"/>
        <end position="73"/>
    </location>
</feature>
<protein>
    <submittedName>
        <fullName evidence="2">Uncharacterized protein</fullName>
    </submittedName>
</protein>
<dbReference type="EMBL" id="MPZN01000032">
    <property type="protein sequence ID" value="PPL18365.1"/>
    <property type="molecule type" value="Genomic_DNA"/>
</dbReference>
<evidence type="ECO:0000313" key="3">
    <source>
        <dbReference type="Proteomes" id="UP000237755"/>
    </source>
</evidence>
<organism evidence="2 3">
    <name type="scientific">Microterricola pindariensis</name>
    <dbReference type="NCBI Taxonomy" id="478010"/>
    <lineage>
        <taxon>Bacteria</taxon>
        <taxon>Bacillati</taxon>
        <taxon>Actinomycetota</taxon>
        <taxon>Actinomycetes</taxon>
        <taxon>Micrococcales</taxon>
        <taxon>Microbacteriaceae</taxon>
        <taxon>Microterricola</taxon>
    </lineage>
</organism>
<name>A0ABX5AW83_9MICO</name>
<evidence type="ECO:0000313" key="2">
    <source>
        <dbReference type="EMBL" id="PPL18365.1"/>
    </source>
</evidence>
<reference evidence="2 3" key="1">
    <citation type="journal article" date="2008" name="Int. J. Syst. Evol. Microbiol.">
        <title>Leifsonia pindariensis sp. nov., isolated from the Pindari glacier of the Indian Himalayas, and emended description of the genus Leifsonia.</title>
        <authorList>
            <person name="Reddy G.S."/>
            <person name="Prabagaran S.R."/>
            <person name="Shivaji S."/>
        </authorList>
    </citation>
    <scope>NUCLEOTIDE SEQUENCE [LARGE SCALE GENOMIC DNA]</scope>
    <source>
        <strain evidence="2 3">PON 10</strain>
    </source>
</reference>
<keyword evidence="3" id="KW-1185">Reference proteome</keyword>
<proteinExistence type="predicted"/>
<dbReference type="Proteomes" id="UP000237755">
    <property type="component" value="Unassembled WGS sequence"/>
</dbReference>
<comment type="caution">
    <text evidence="2">The sequence shown here is derived from an EMBL/GenBank/DDBJ whole genome shotgun (WGS) entry which is preliminary data.</text>
</comment>
<feature type="region of interest" description="Disordered" evidence="1">
    <location>
        <begin position="1"/>
        <end position="73"/>
    </location>
</feature>
<gene>
    <name evidence="2" type="ORF">GY24_10570</name>
</gene>
<feature type="compositionally biased region" description="Low complexity" evidence="1">
    <location>
        <begin position="10"/>
        <end position="23"/>
    </location>
</feature>
<accession>A0ABX5AW83</accession>
<sequence>MLADVDALRQPAAAEPMPAQQSASLFPLAQAAPAHASPTQVAPTQAAPTHAAPTQAAPALFPPAQSSAATPEA</sequence>
<evidence type="ECO:0000256" key="1">
    <source>
        <dbReference type="SAM" id="MobiDB-lite"/>
    </source>
</evidence>